<sequence>MDLRLFVLVLFLYALAITNTEGGIPKCCVKVSNHFSRNLLLNVEKFYMQKNNGACEINALVLYVKTKKYCAHPKLKSILKRIQKKKSIKKP</sequence>
<dbReference type="Gene3D" id="2.40.50.40">
    <property type="match status" value="1"/>
</dbReference>
<organism evidence="4 5">
    <name type="scientific">Umbra pygmaea</name>
    <name type="common">Eastern mudminnow</name>
    <dbReference type="NCBI Taxonomy" id="75934"/>
    <lineage>
        <taxon>Eukaryota</taxon>
        <taxon>Metazoa</taxon>
        <taxon>Chordata</taxon>
        <taxon>Craniata</taxon>
        <taxon>Vertebrata</taxon>
        <taxon>Euteleostomi</taxon>
        <taxon>Actinopterygii</taxon>
        <taxon>Neopterygii</taxon>
        <taxon>Teleostei</taxon>
        <taxon>Protacanthopterygii</taxon>
        <taxon>Esociformes</taxon>
        <taxon>Umbridae</taxon>
        <taxon>Umbra</taxon>
    </lineage>
</organism>
<keyword evidence="5" id="KW-1185">Reference proteome</keyword>
<reference evidence="4 5" key="1">
    <citation type="submission" date="2024-06" db="EMBL/GenBank/DDBJ databases">
        <authorList>
            <person name="Pan Q."/>
            <person name="Wen M."/>
            <person name="Jouanno E."/>
            <person name="Zahm M."/>
            <person name="Klopp C."/>
            <person name="Cabau C."/>
            <person name="Louis A."/>
            <person name="Berthelot C."/>
            <person name="Parey E."/>
            <person name="Roest Crollius H."/>
            <person name="Montfort J."/>
            <person name="Robinson-Rechavi M."/>
            <person name="Bouchez O."/>
            <person name="Lampietro C."/>
            <person name="Lopez Roques C."/>
            <person name="Donnadieu C."/>
            <person name="Postlethwait J."/>
            <person name="Bobe J."/>
            <person name="Verreycken H."/>
            <person name="Guiguen Y."/>
        </authorList>
    </citation>
    <scope>NUCLEOTIDE SEQUENCE [LARGE SCALE GENOMIC DNA]</scope>
    <source>
        <strain evidence="4">Up_M1</strain>
        <tissue evidence="4">Testis</tissue>
    </source>
</reference>
<comment type="caution">
    <text evidence="4">The sequence shown here is derived from an EMBL/GenBank/DDBJ whole genome shotgun (WGS) entry which is preliminary data.</text>
</comment>
<dbReference type="Proteomes" id="UP001557470">
    <property type="component" value="Unassembled WGS sequence"/>
</dbReference>
<protein>
    <recommendedName>
        <fullName evidence="3">Chemokine interleukin-8-like domain-containing protein</fullName>
    </recommendedName>
</protein>
<name>A0ABD0WQH1_UMBPY</name>
<feature type="domain" description="Chemokine interleukin-8-like" evidence="3">
    <location>
        <begin position="26"/>
        <end position="84"/>
    </location>
</feature>
<dbReference type="GO" id="GO:0005125">
    <property type="term" value="F:cytokine activity"/>
    <property type="evidence" value="ECO:0007669"/>
    <property type="project" value="UniProtKB-KW"/>
</dbReference>
<dbReference type="Pfam" id="PF00048">
    <property type="entry name" value="IL8"/>
    <property type="match status" value="1"/>
</dbReference>
<gene>
    <name evidence="4" type="ORF">UPYG_G00180430</name>
</gene>
<dbReference type="InterPro" id="IPR036048">
    <property type="entry name" value="Interleukin_8-like_sf"/>
</dbReference>
<evidence type="ECO:0000256" key="1">
    <source>
        <dbReference type="ARBA" id="ARBA00022514"/>
    </source>
</evidence>
<dbReference type="EMBL" id="JAGEUA010000005">
    <property type="protein sequence ID" value="KAL0979094.1"/>
    <property type="molecule type" value="Genomic_DNA"/>
</dbReference>
<feature type="signal peptide" evidence="2">
    <location>
        <begin position="1"/>
        <end position="22"/>
    </location>
</feature>
<evidence type="ECO:0000256" key="2">
    <source>
        <dbReference type="SAM" id="SignalP"/>
    </source>
</evidence>
<dbReference type="AlphaFoldDB" id="A0ABD0WQH1"/>
<dbReference type="InterPro" id="IPR001811">
    <property type="entry name" value="Chemokine_IL8-like_dom"/>
</dbReference>
<dbReference type="SUPFAM" id="SSF54117">
    <property type="entry name" value="Interleukin 8-like chemokines"/>
    <property type="match status" value="1"/>
</dbReference>
<feature type="chain" id="PRO_5044748958" description="Chemokine interleukin-8-like domain-containing protein" evidence="2">
    <location>
        <begin position="23"/>
        <end position="91"/>
    </location>
</feature>
<dbReference type="GO" id="GO:0005615">
    <property type="term" value="C:extracellular space"/>
    <property type="evidence" value="ECO:0007669"/>
    <property type="project" value="UniProtKB-KW"/>
</dbReference>
<evidence type="ECO:0000313" key="4">
    <source>
        <dbReference type="EMBL" id="KAL0979094.1"/>
    </source>
</evidence>
<proteinExistence type="predicted"/>
<evidence type="ECO:0000259" key="3">
    <source>
        <dbReference type="Pfam" id="PF00048"/>
    </source>
</evidence>
<keyword evidence="2" id="KW-0732">Signal</keyword>
<keyword evidence="1" id="KW-0202">Cytokine</keyword>
<accession>A0ABD0WQH1</accession>
<evidence type="ECO:0000313" key="5">
    <source>
        <dbReference type="Proteomes" id="UP001557470"/>
    </source>
</evidence>